<dbReference type="Proteomes" id="UP000054549">
    <property type="component" value="Unassembled WGS sequence"/>
</dbReference>
<organism evidence="1 2">
    <name type="scientific">Amanita muscaria (strain Koide BX008)</name>
    <dbReference type="NCBI Taxonomy" id="946122"/>
    <lineage>
        <taxon>Eukaryota</taxon>
        <taxon>Fungi</taxon>
        <taxon>Dikarya</taxon>
        <taxon>Basidiomycota</taxon>
        <taxon>Agaricomycotina</taxon>
        <taxon>Agaricomycetes</taxon>
        <taxon>Agaricomycetidae</taxon>
        <taxon>Agaricales</taxon>
        <taxon>Pluteineae</taxon>
        <taxon>Amanitaceae</taxon>
        <taxon>Amanita</taxon>
    </lineage>
</organism>
<proteinExistence type="predicted"/>
<accession>A0A0C2T5Y4</accession>
<dbReference type="AlphaFoldDB" id="A0A0C2T5Y4"/>
<dbReference type="HOGENOM" id="CLU_2704327_0_0_1"/>
<dbReference type="EMBL" id="KN818277">
    <property type="protein sequence ID" value="KIL61969.1"/>
    <property type="molecule type" value="Genomic_DNA"/>
</dbReference>
<protein>
    <submittedName>
        <fullName evidence="1">Uncharacterized protein</fullName>
    </submittedName>
</protein>
<evidence type="ECO:0000313" key="2">
    <source>
        <dbReference type="Proteomes" id="UP000054549"/>
    </source>
</evidence>
<gene>
    <name evidence="1" type="ORF">M378DRAFT_811133</name>
</gene>
<sequence length="73" mass="8304">MCVGDAYFIPYPAICHSTLIRDIHASKTVHILPDKMTFTSVIVTRTLTSLHGVEWRPRSAYLPLRFQHSGSDF</sequence>
<dbReference type="InParanoid" id="A0A0C2T5Y4"/>
<keyword evidence="2" id="KW-1185">Reference proteome</keyword>
<evidence type="ECO:0000313" key="1">
    <source>
        <dbReference type="EMBL" id="KIL61969.1"/>
    </source>
</evidence>
<name>A0A0C2T5Y4_AMAMK</name>
<reference evidence="1 2" key="1">
    <citation type="submission" date="2014-04" db="EMBL/GenBank/DDBJ databases">
        <title>Evolutionary Origins and Diversification of the Mycorrhizal Mutualists.</title>
        <authorList>
            <consortium name="DOE Joint Genome Institute"/>
            <consortium name="Mycorrhizal Genomics Consortium"/>
            <person name="Kohler A."/>
            <person name="Kuo A."/>
            <person name="Nagy L.G."/>
            <person name="Floudas D."/>
            <person name="Copeland A."/>
            <person name="Barry K.W."/>
            <person name="Cichocki N."/>
            <person name="Veneault-Fourrey C."/>
            <person name="LaButti K."/>
            <person name="Lindquist E.A."/>
            <person name="Lipzen A."/>
            <person name="Lundell T."/>
            <person name="Morin E."/>
            <person name="Murat C."/>
            <person name="Riley R."/>
            <person name="Ohm R."/>
            <person name="Sun H."/>
            <person name="Tunlid A."/>
            <person name="Henrissat B."/>
            <person name="Grigoriev I.V."/>
            <person name="Hibbett D.S."/>
            <person name="Martin F."/>
        </authorList>
    </citation>
    <scope>NUCLEOTIDE SEQUENCE [LARGE SCALE GENOMIC DNA]</scope>
    <source>
        <strain evidence="1 2">Koide BX008</strain>
    </source>
</reference>